<organism evidence="2 3">
    <name type="scientific">Paeniglutamicibacter psychrophenolicus</name>
    <dbReference type="NCBI Taxonomy" id="257454"/>
    <lineage>
        <taxon>Bacteria</taxon>
        <taxon>Bacillati</taxon>
        <taxon>Actinomycetota</taxon>
        <taxon>Actinomycetes</taxon>
        <taxon>Micrococcales</taxon>
        <taxon>Micrococcaceae</taxon>
        <taxon>Paeniglutamicibacter</taxon>
    </lineage>
</organism>
<evidence type="ECO:0000256" key="1">
    <source>
        <dbReference type="SAM" id="MobiDB-lite"/>
    </source>
</evidence>
<dbReference type="Proteomes" id="UP000766570">
    <property type="component" value="Unassembled WGS sequence"/>
</dbReference>
<dbReference type="EMBL" id="JAGIOE010000001">
    <property type="protein sequence ID" value="MBP2372343.1"/>
    <property type="molecule type" value="Genomic_DNA"/>
</dbReference>
<gene>
    <name evidence="2" type="ORF">JOF46_000255</name>
</gene>
<evidence type="ECO:0000313" key="2">
    <source>
        <dbReference type="EMBL" id="MBP2372343.1"/>
    </source>
</evidence>
<sequence>MYAPGFRPLLLVLEVSPNRQEKAVGNNNSQMNEAIIEEWAEATAQAYNDSLSGLDLARVPKAVRAFIDLYGQSKDMTFNAEYSPVDYFEEHPASAIGTILDTPEALELLEDEEEEALEDILGFTEAWAEFDSNQQPDLGISEADDDEDADW</sequence>
<name>A0ABS4W827_9MICC</name>
<feature type="region of interest" description="Disordered" evidence="1">
    <location>
        <begin position="132"/>
        <end position="151"/>
    </location>
</feature>
<reference evidence="2 3" key="1">
    <citation type="submission" date="2021-03" db="EMBL/GenBank/DDBJ databases">
        <title>Sequencing the genomes of 1000 actinobacteria strains.</title>
        <authorList>
            <person name="Klenk H.-P."/>
        </authorList>
    </citation>
    <scope>NUCLEOTIDE SEQUENCE [LARGE SCALE GENOMIC DNA]</scope>
    <source>
        <strain evidence="2 3">DSM 15454</strain>
    </source>
</reference>
<dbReference type="RefSeq" id="WP_209905672.1">
    <property type="nucleotide sequence ID" value="NZ_JAGIOE010000001.1"/>
</dbReference>
<evidence type="ECO:0000313" key="3">
    <source>
        <dbReference type="Proteomes" id="UP000766570"/>
    </source>
</evidence>
<feature type="compositionally biased region" description="Acidic residues" evidence="1">
    <location>
        <begin position="142"/>
        <end position="151"/>
    </location>
</feature>
<protein>
    <submittedName>
        <fullName evidence="2">Uncharacterized protein</fullName>
    </submittedName>
</protein>
<accession>A0ABS4W827</accession>
<proteinExistence type="predicted"/>
<comment type="caution">
    <text evidence="2">The sequence shown here is derived from an EMBL/GenBank/DDBJ whole genome shotgun (WGS) entry which is preliminary data.</text>
</comment>
<keyword evidence="3" id="KW-1185">Reference proteome</keyword>